<name>A0ABR3RUZ1_9PLEO</name>
<dbReference type="EMBL" id="JAKJXO020000003">
    <property type="protein sequence ID" value="KAL1608256.1"/>
    <property type="molecule type" value="Genomic_DNA"/>
</dbReference>
<feature type="compositionally biased region" description="Basic and acidic residues" evidence="1">
    <location>
        <begin position="368"/>
        <end position="377"/>
    </location>
</feature>
<gene>
    <name evidence="2" type="ORF">SLS60_003195</name>
</gene>
<feature type="compositionally biased region" description="Basic and acidic residues" evidence="1">
    <location>
        <begin position="428"/>
        <end position="437"/>
    </location>
</feature>
<feature type="compositionally biased region" description="Basic and acidic residues" evidence="1">
    <location>
        <begin position="536"/>
        <end position="546"/>
    </location>
</feature>
<feature type="region of interest" description="Disordered" evidence="1">
    <location>
        <begin position="346"/>
        <end position="676"/>
    </location>
</feature>
<feature type="compositionally biased region" description="Polar residues" evidence="1">
    <location>
        <begin position="477"/>
        <end position="496"/>
    </location>
</feature>
<feature type="compositionally biased region" description="Polar residues" evidence="1">
    <location>
        <begin position="648"/>
        <end position="659"/>
    </location>
</feature>
<feature type="compositionally biased region" description="Polar residues" evidence="1">
    <location>
        <begin position="352"/>
        <end position="367"/>
    </location>
</feature>
<feature type="compositionally biased region" description="Acidic residues" evidence="1">
    <location>
        <begin position="663"/>
        <end position="676"/>
    </location>
</feature>
<evidence type="ECO:0000313" key="2">
    <source>
        <dbReference type="EMBL" id="KAL1608256.1"/>
    </source>
</evidence>
<reference evidence="2 3" key="1">
    <citation type="submission" date="2024-02" db="EMBL/GenBank/DDBJ databases">
        <title>De novo assembly and annotation of 12 fungi associated with fruit tree decline syndrome in Ontario, Canada.</title>
        <authorList>
            <person name="Sulman M."/>
            <person name="Ellouze W."/>
            <person name="Ilyukhin E."/>
        </authorList>
    </citation>
    <scope>NUCLEOTIDE SEQUENCE [LARGE SCALE GENOMIC DNA]</scope>
    <source>
        <strain evidence="2 3">M42-189</strain>
    </source>
</reference>
<feature type="compositionally biased region" description="Low complexity" evidence="1">
    <location>
        <begin position="575"/>
        <end position="631"/>
    </location>
</feature>
<comment type="caution">
    <text evidence="2">The sequence shown here is derived from an EMBL/GenBank/DDBJ whole genome shotgun (WGS) entry which is preliminary data.</text>
</comment>
<dbReference type="Proteomes" id="UP001521785">
    <property type="component" value="Unassembled WGS sequence"/>
</dbReference>
<proteinExistence type="predicted"/>
<feature type="compositionally biased region" description="Polar residues" evidence="1">
    <location>
        <begin position="547"/>
        <end position="556"/>
    </location>
</feature>
<evidence type="ECO:0000313" key="3">
    <source>
        <dbReference type="Proteomes" id="UP001521785"/>
    </source>
</evidence>
<protein>
    <submittedName>
        <fullName evidence="2">Uncharacterized protein</fullName>
    </submittedName>
</protein>
<keyword evidence="3" id="KW-1185">Reference proteome</keyword>
<organism evidence="2 3">
    <name type="scientific">Paraconiothyrium brasiliense</name>
    <dbReference type="NCBI Taxonomy" id="300254"/>
    <lineage>
        <taxon>Eukaryota</taxon>
        <taxon>Fungi</taxon>
        <taxon>Dikarya</taxon>
        <taxon>Ascomycota</taxon>
        <taxon>Pezizomycotina</taxon>
        <taxon>Dothideomycetes</taxon>
        <taxon>Pleosporomycetidae</taxon>
        <taxon>Pleosporales</taxon>
        <taxon>Massarineae</taxon>
        <taxon>Didymosphaeriaceae</taxon>
        <taxon>Paraconiothyrium</taxon>
    </lineage>
</organism>
<feature type="compositionally biased region" description="Polar residues" evidence="1">
    <location>
        <begin position="384"/>
        <end position="406"/>
    </location>
</feature>
<sequence>MLSERLEAATTSTSKVNQVTEMSKGTIEDINKLRKKAGYNIDFSAGRRTGIEIISDEQARELWLEDELKELKKSESPVQGVKHFDIKALVEEINNDMDEGAVEKHKREIKEIQAMKQEAYMNPDRLAMIQGGWEPFRHEHGSHRPGYDRTSAGGREKVEEAEADAARKQDIRECPKCFRLRRQNRRNPICDEHRNSHDNVLTDVPLCPHIDMRLFWYASDPANKKDSWFFDVTDVHAHDLHAHEACKGSIKSVMDGIDEVITQVSKTMDRRNLRAPTSVSRLIRQLPGVLYLEEVDDDHVETVKKVDEAKVKAYAKQLKEKMSAWDMKMAKIRASQQGRNVVTKEAMKPMKTTGNANEPKNRFQLSKTEPKKAKPATEEPEASKSVSGQFILQQESMKANFTSKQSDTVKEKKASKRKASNDIDVSSGDEKLQEPPTKKIKASTKKVGGNETAQQPTSDIEAITSDDNSPEAGKPSSPATELSTRLSQELFQNQATEDIAEGPQNTTEQLAFSKKRKTSSNEEFETGHVSIKKRKVSIDKEEKTETVTDNASTVTSALEAEIFETMSDANPLPTPSDTDPATPDAEAPSSVPKLPSLSLDTTGMPSLTSSSSRRSSTDSQSSEKSSESMPSPKEAADKECPKLLSPKVSVTRQFSTSAVGDSESIEDEVDYDSGDE</sequence>
<evidence type="ECO:0000256" key="1">
    <source>
        <dbReference type="SAM" id="MobiDB-lite"/>
    </source>
</evidence>
<accession>A0ABR3RUZ1</accession>